<comment type="similarity">
    <text evidence="1">Belongs to the sigma-70 factor family. ECF subfamily.</text>
</comment>
<evidence type="ECO:0000256" key="5">
    <source>
        <dbReference type="ARBA" id="ARBA00023163"/>
    </source>
</evidence>
<dbReference type="InterPro" id="IPR039425">
    <property type="entry name" value="RNA_pol_sigma-70-like"/>
</dbReference>
<reference evidence="8 9" key="1">
    <citation type="submission" date="2019-03" db="EMBL/GenBank/DDBJ databases">
        <title>Draft genome sequences of novel Actinobacteria.</title>
        <authorList>
            <person name="Sahin N."/>
            <person name="Ay H."/>
            <person name="Saygin H."/>
        </authorList>
    </citation>
    <scope>NUCLEOTIDE SEQUENCE [LARGE SCALE GENOMIC DNA]</scope>
    <source>
        <strain evidence="8 9">H3C3</strain>
    </source>
</reference>
<dbReference type="InterPro" id="IPR036388">
    <property type="entry name" value="WH-like_DNA-bd_sf"/>
</dbReference>
<dbReference type="OrthoDB" id="3928741at2"/>
<dbReference type="InterPro" id="IPR013325">
    <property type="entry name" value="RNA_pol_sigma_r2"/>
</dbReference>
<name>A0A4R4ZRN5_9ACTN</name>
<evidence type="ECO:0000256" key="2">
    <source>
        <dbReference type="ARBA" id="ARBA00023015"/>
    </source>
</evidence>
<dbReference type="SUPFAM" id="SSF88659">
    <property type="entry name" value="Sigma3 and sigma4 domains of RNA polymerase sigma factors"/>
    <property type="match status" value="1"/>
</dbReference>
<dbReference type="InterPro" id="IPR029016">
    <property type="entry name" value="GAF-like_dom_sf"/>
</dbReference>
<dbReference type="Proteomes" id="UP000294513">
    <property type="component" value="Unassembled WGS sequence"/>
</dbReference>
<dbReference type="PANTHER" id="PTHR43133:SF8">
    <property type="entry name" value="RNA POLYMERASE SIGMA FACTOR HI_1459-RELATED"/>
    <property type="match status" value="1"/>
</dbReference>
<gene>
    <name evidence="8" type="ORF">E1298_45400</name>
</gene>
<keyword evidence="5" id="KW-0804">Transcription</keyword>
<dbReference type="AlphaFoldDB" id="A0A4R4ZRN5"/>
<evidence type="ECO:0000256" key="6">
    <source>
        <dbReference type="SAM" id="MobiDB-lite"/>
    </source>
</evidence>
<dbReference type="PANTHER" id="PTHR43133">
    <property type="entry name" value="RNA POLYMERASE ECF-TYPE SIGMA FACTO"/>
    <property type="match status" value="1"/>
</dbReference>
<dbReference type="SUPFAM" id="SSF88946">
    <property type="entry name" value="Sigma2 domain of RNA polymerase sigma factors"/>
    <property type="match status" value="1"/>
</dbReference>
<feature type="domain" description="GAF" evidence="7">
    <location>
        <begin position="277"/>
        <end position="364"/>
    </location>
</feature>
<feature type="region of interest" description="Disordered" evidence="6">
    <location>
        <begin position="182"/>
        <end position="219"/>
    </location>
</feature>
<sequence length="390" mass="42331">MTVIACDEGEFEAFACEQYAPLRGWLTAKGACRFDAEDVAQVALTKVWLRWPKVEYRRAYLYCVASNELGKLWRARARVRARDTGYSGIGPLTREETVGGIPARLQAEMVRRDLLALPGRQRAVLAGCCDHYQDTELAAALRMPMATVRSHRRHARVSLREFAAMLGQDPGGRMLRRAYEEMRCGDPSPPGSRPVISQSWTRSATRLPNPEHGPAVAPLSSQELALRRLTSPLAGIGPDACARQADTTGRLMVITDPDGRVLWRAGDRQDLRRGDHDGHGDGACLAEHAVGTSGVSLALAAGHPVVVCGPEHYSPAQHDLVCAGAPIHHPADGRLVGAVCISAPWPAAHPDMLKLIDETARRIRRRIPNPTSADGALEGGGGVNRRVEID</sequence>
<feature type="compositionally biased region" description="Polar residues" evidence="6">
    <location>
        <begin position="195"/>
        <end position="206"/>
    </location>
</feature>
<keyword evidence="9" id="KW-1185">Reference proteome</keyword>
<keyword evidence="2" id="KW-0805">Transcription regulation</keyword>
<dbReference type="GO" id="GO:0016987">
    <property type="term" value="F:sigma factor activity"/>
    <property type="evidence" value="ECO:0007669"/>
    <property type="project" value="UniProtKB-KW"/>
</dbReference>
<evidence type="ECO:0000313" key="9">
    <source>
        <dbReference type="Proteomes" id="UP000294513"/>
    </source>
</evidence>
<keyword evidence="4" id="KW-0238">DNA-binding</keyword>
<dbReference type="RefSeq" id="WP_131903565.1">
    <property type="nucleotide sequence ID" value="NZ_SMKU01000568.1"/>
</dbReference>
<evidence type="ECO:0000256" key="4">
    <source>
        <dbReference type="ARBA" id="ARBA00023125"/>
    </source>
</evidence>
<protein>
    <submittedName>
        <fullName evidence="8">GAF domain-containing protein</fullName>
    </submittedName>
</protein>
<dbReference type="InterPro" id="IPR003018">
    <property type="entry name" value="GAF"/>
</dbReference>
<accession>A0A4R4ZRN5</accession>
<dbReference type="EMBL" id="SMKU01000568">
    <property type="protein sequence ID" value="TDD61425.1"/>
    <property type="molecule type" value="Genomic_DNA"/>
</dbReference>
<keyword evidence="3" id="KW-0731">Sigma factor</keyword>
<dbReference type="Gene3D" id="1.10.10.10">
    <property type="entry name" value="Winged helix-like DNA-binding domain superfamily/Winged helix DNA-binding domain"/>
    <property type="match status" value="1"/>
</dbReference>
<evidence type="ECO:0000259" key="7">
    <source>
        <dbReference type="Pfam" id="PF01590"/>
    </source>
</evidence>
<comment type="caution">
    <text evidence="8">The sequence shown here is derived from an EMBL/GenBank/DDBJ whole genome shotgun (WGS) entry which is preliminary data.</text>
</comment>
<dbReference type="InterPro" id="IPR013324">
    <property type="entry name" value="RNA_pol_sigma_r3/r4-like"/>
</dbReference>
<dbReference type="GO" id="GO:0003677">
    <property type="term" value="F:DNA binding"/>
    <property type="evidence" value="ECO:0007669"/>
    <property type="project" value="UniProtKB-KW"/>
</dbReference>
<dbReference type="GO" id="GO:0006352">
    <property type="term" value="P:DNA-templated transcription initiation"/>
    <property type="evidence" value="ECO:0007669"/>
    <property type="project" value="InterPro"/>
</dbReference>
<proteinExistence type="inferred from homology"/>
<organism evidence="8 9">
    <name type="scientific">Actinomadura rubrisoli</name>
    <dbReference type="NCBI Taxonomy" id="2530368"/>
    <lineage>
        <taxon>Bacteria</taxon>
        <taxon>Bacillati</taxon>
        <taxon>Actinomycetota</taxon>
        <taxon>Actinomycetes</taxon>
        <taxon>Streptosporangiales</taxon>
        <taxon>Thermomonosporaceae</taxon>
        <taxon>Actinomadura</taxon>
    </lineage>
</organism>
<evidence type="ECO:0000256" key="1">
    <source>
        <dbReference type="ARBA" id="ARBA00010641"/>
    </source>
</evidence>
<dbReference type="Gene3D" id="3.30.450.40">
    <property type="match status" value="1"/>
</dbReference>
<dbReference type="Pfam" id="PF01590">
    <property type="entry name" value="GAF"/>
    <property type="match status" value="1"/>
</dbReference>
<evidence type="ECO:0000313" key="8">
    <source>
        <dbReference type="EMBL" id="TDD61425.1"/>
    </source>
</evidence>
<evidence type="ECO:0000256" key="3">
    <source>
        <dbReference type="ARBA" id="ARBA00023082"/>
    </source>
</evidence>
<dbReference type="Gene3D" id="1.10.1740.10">
    <property type="match status" value="1"/>
</dbReference>
<feature type="region of interest" description="Disordered" evidence="6">
    <location>
        <begin position="369"/>
        <end position="390"/>
    </location>
</feature>